<dbReference type="EMBL" id="QUMQ01000001">
    <property type="protein sequence ID" value="REF98127.1"/>
    <property type="molecule type" value="Genomic_DNA"/>
</dbReference>
<evidence type="ECO:0000256" key="1">
    <source>
        <dbReference type="SAM" id="Phobius"/>
    </source>
</evidence>
<dbReference type="Proteomes" id="UP000256913">
    <property type="component" value="Unassembled WGS sequence"/>
</dbReference>
<gene>
    <name evidence="2" type="ORF">DFJ67_4137</name>
</gene>
<evidence type="ECO:0000313" key="3">
    <source>
        <dbReference type="Proteomes" id="UP000256913"/>
    </source>
</evidence>
<keyword evidence="1" id="KW-1133">Transmembrane helix</keyword>
<comment type="caution">
    <text evidence="2">The sequence shown here is derived from an EMBL/GenBank/DDBJ whole genome shotgun (WGS) entry which is preliminary data.</text>
</comment>
<organism evidence="2 3">
    <name type="scientific">Asanoa ferruginea</name>
    <dbReference type="NCBI Taxonomy" id="53367"/>
    <lineage>
        <taxon>Bacteria</taxon>
        <taxon>Bacillati</taxon>
        <taxon>Actinomycetota</taxon>
        <taxon>Actinomycetes</taxon>
        <taxon>Micromonosporales</taxon>
        <taxon>Micromonosporaceae</taxon>
        <taxon>Asanoa</taxon>
    </lineage>
</organism>
<keyword evidence="3" id="KW-1185">Reference proteome</keyword>
<keyword evidence="1" id="KW-0812">Transmembrane</keyword>
<feature type="transmembrane region" description="Helical" evidence="1">
    <location>
        <begin position="6"/>
        <end position="24"/>
    </location>
</feature>
<proteinExistence type="predicted"/>
<dbReference type="OrthoDB" id="3403011at2"/>
<sequence>MDITAAVFLVVVGALAIAVLWYAASRHRTAVLAGAATDTSRQLAGISEQLDAVNARVAQVERILKDAE</sequence>
<accession>A0A3D9ZLP0</accession>
<evidence type="ECO:0000313" key="2">
    <source>
        <dbReference type="EMBL" id="REF98127.1"/>
    </source>
</evidence>
<keyword evidence="1" id="KW-0472">Membrane</keyword>
<dbReference type="AlphaFoldDB" id="A0A3D9ZLP0"/>
<dbReference type="RefSeq" id="WP_116069464.1">
    <property type="nucleotide sequence ID" value="NZ_BONB01000025.1"/>
</dbReference>
<name>A0A3D9ZLP0_9ACTN</name>
<reference evidence="2 3" key="1">
    <citation type="submission" date="2018-08" db="EMBL/GenBank/DDBJ databases">
        <title>Sequencing the genomes of 1000 actinobacteria strains.</title>
        <authorList>
            <person name="Klenk H.-P."/>
        </authorList>
    </citation>
    <scope>NUCLEOTIDE SEQUENCE [LARGE SCALE GENOMIC DNA]</scope>
    <source>
        <strain evidence="2 3">DSM 44099</strain>
    </source>
</reference>
<protein>
    <submittedName>
        <fullName evidence="2">Uncharacterized protein</fullName>
    </submittedName>
</protein>